<dbReference type="Pfam" id="PF04577">
    <property type="entry name" value="Glyco_transf_61"/>
    <property type="match status" value="1"/>
</dbReference>
<name>A0A7S0ZB13_9RHOD</name>
<dbReference type="GO" id="GO:0016757">
    <property type="term" value="F:glycosyltransferase activity"/>
    <property type="evidence" value="ECO:0007669"/>
    <property type="project" value="InterPro"/>
</dbReference>
<evidence type="ECO:0000259" key="1">
    <source>
        <dbReference type="Pfam" id="PF04577"/>
    </source>
</evidence>
<evidence type="ECO:0000313" key="2">
    <source>
        <dbReference type="EMBL" id="CAD8816225.1"/>
    </source>
</evidence>
<proteinExistence type="predicted"/>
<gene>
    <name evidence="2" type="ORF">TOLI1172_LOCUS613</name>
</gene>
<dbReference type="AlphaFoldDB" id="A0A7S0ZB13"/>
<organism evidence="2">
    <name type="scientific">Timspurckia oligopyrenoides</name>
    <dbReference type="NCBI Taxonomy" id="708627"/>
    <lineage>
        <taxon>Eukaryota</taxon>
        <taxon>Rhodophyta</taxon>
        <taxon>Bangiophyceae</taxon>
        <taxon>Porphyridiales</taxon>
        <taxon>Porphyridiaceae</taxon>
        <taxon>Timspurckia</taxon>
    </lineage>
</organism>
<feature type="domain" description="Glycosyltransferase 61 catalytic" evidence="1">
    <location>
        <begin position="162"/>
        <end position="263"/>
    </location>
</feature>
<sequence>MTSHKHRILIKNSPHSTFITDLHHNTLTNASGIFGPHLVFLTHSKFYSKTNGPWSHYTASKSLRHRGLGGSPWHFTIKPARSTSNNYGFPRDRTSPDFKPVGQNCGLPPFKPIFVRRLSNRWALFTAIHEGIGALHRVSVSHLTVQRGTQIVTRYAEGVPRRYAFGSIEALGEVVRKRLSNENNRRLKVFIYDRSEELNTHSPRIWKNAKDTITELQNRFQNVIEIEYLQRMPVQLSEQSRVFTADVVISPHGGHMGNLIFSTNTLILESATQREWYWWMSAAFGHVFVHLKSTLVSPLNSLNHAIEPRVIVWYIERLLGYPLDHEVTNEEMMMGLRMTGNETLVRTSCGMMRSDGLVQDVPYVNFRLQ</sequence>
<protein>
    <recommendedName>
        <fullName evidence="1">Glycosyltransferase 61 catalytic domain-containing protein</fullName>
    </recommendedName>
</protein>
<dbReference type="EMBL" id="HBFP01000834">
    <property type="protein sequence ID" value="CAD8816225.1"/>
    <property type="molecule type" value="Transcribed_RNA"/>
</dbReference>
<reference evidence="2" key="1">
    <citation type="submission" date="2021-01" db="EMBL/GenBank/DDBJ databases">
        <authorList>
            <person name="Corre E."/>
            <person name="Pelletier E."/>
            <person name="Niang G."/>
            <person name="Scheremetjew M."/>
            <person name="Finn R."/>
            <person name="Kale V."/>
            <person name="Holt S."/>
            <person name="Cochrane G."/>
            <person name="Meng A."/>
            <person name="Brown T."/>
            <person name="Cohen L."/>
        </authorList>
    </citation>
    <scope>NUCLEOTIDE SEQUENCE</scope>
    <source>
        <strain evidence="2">CCMP3278</strain>
    </source>
</reference>
<dbReference type="InterPro" id="IPR049625">
    <property type="entry name" value="Glyco_transf_61_cat"/>
</dbReference>
<accession>A0A7S0ZB13</accession>